<name>A0A914Y7R0_9BILA</name>
<accession>A0A914Y7R0</accession>
<dbReference type="WBParaSite" id="PSU_v2.g15490.t1">
    <property type="protein sequence ID" value="PSU_v2.g15490.t1"/>
    <property type="gene ID" value="PSU_v2.g15490"/>
</dbReference>
<reference evidence="2" key="1">
    <citation type="submission" date="2022-11" db="UniProtKB">
        <authorList>
            <consortium name="WormBaseParasite"/>
        </authorList>
    </citation>
    <scope>IDENTIFICATION</scope>
</reference>
<dbReference type="AlphaFoldDB" id="A0A914Y7R0"/>
<organism evidence="1 2">
    <name type="scientific">Panagrolaimus superbus</name>
    <dbReference type="NCBI Taxonomy" id="310955"/>
    <lineage>
        <taxon>Eukaryota</taxon>
        <taxon>Metazoa</taxon>
        <taxon>Ecdysozoa</taxon>
        <taxon>Nematoda</taxon>
        <taxon>Chromadorea</taxon>
        <taxon>Rhabditida</taxon>
        <taxon>Tylenchina</taxon>
        <taxon>Panagrolaimomorpha</taxon>
        <taxon>Panagrolaimoidea</taxon>
        <taxon>Panagrolaimidae</taxon>
        <taxon>Panagrolaimus</taxon>
    </lineage>
</organism>
<dbReference type="InterPro" id="IPR005996">
    <property type="entry name" value="Ribosomal_uL30_bac-type"/>
</dbReference>
<dbReference type="PANTHER" id="PTHR15892">
    <property type="entry name" value="MITOCHONDRIAL RIBOSOMAL PROTEIN L30"/>
    <property type="match status" value="1"/>
</dbReference>
<dbReference type="Proteomes" id="UP000887577">
    <property type="component" value="Unplaced"/>
</dbReference>
<dbReference type="GO" id="GO:0006412">
    <property type="term" value="P:translation"/>
    <property type="evidence" value="ECO:0007669"/>
    <property type="project" value="InterPro"/>
</dbReference>
<proteinExistence type="predicted"/>
<dbReference type="GO" id="GO:0003735">
    <property type="term" value="F:structural constituent of ribosome"/>
    <property type="evidence" value="ECO:0007669"/>
    <property type="project" value="InterPro"/>
</dbReference>
<sequence>MAKVIRSRYVFKPNNRWNRYLPRRLDGRIREYDYEANDAAPSQFPDPSTEPPSKLWLAWLYKDPKNDIKWSRQHVKNLFGDNPEAGRMHIFKNTSAVNQELWKIKHMIELRPLYFPNGEPTEADIGHIEVHPDGRCVIDKTLSTADEEKMRLLDSSKQFTVKQFANKLQARYHNFKDVYEDTVYNPKNISIVD</sequence>
<dbReference type="PANTHER" id="PTHR15892:SF2">
    <property type="entry name" value="LARGE RIBOSOMAL SUBUNIT PROTEIN UL30M"/>
    <property type="match status" value="1"/>
</dbReference>
<dbReference type="GO" id="GO:0015934">
    <property type="term" value="C:large ribosomal subunit"/>
    <property type="evidence" value="ECO:0007669"/>
    <property type="project" value="InterPro"/>
</dbReference>
<dbReference type="GO" id="GO:0005739">
    <property type="term" value="C:mitochondrion"/>
    <property type="evidence" value="ECO:0007669"/>
    <property type="project" value="TreeGrafter"/>
</dbReference>
<protein>
    <submittedName>
        <fullName evidence="2">39S ribosomal protein L30, mitochondrial</fullName>
    </submittedName>
</protein>
<evidence type="ECO:0000313" key="1">
    <source>
        <dbReference type="Proteomes" id="UP000887577"/>
    </source>
</evidence>
<keyword evidence="1" id="KW-1185">Reference proteome</keyword>
<evidence type="ECO:0000313" key="2">
    <source>
        <dbReference type="WBParaSite" id="PSU_v2.g15490.t1"/>
    </source>
</evidence>